<dbReference type="PROSITE" id="PS51219">
    <property type="entry name" value="DPCK"/>
    <property type="match status" value="1"/>
</dbReference>
<comment type="similarity">
    <text evidence="3">Belongs to the CoaE family.</text>
</comment>
<dbReference type="HAMAP" id="MF_00376">
    <property type="entry name" value="Dephospho_CoA_kinase"/>
    <property type="match status" value="1"/>
</dbReference>
<evidence type="ECO:0000256" key="4">
    <source>
        <dbReference type="NCBIfam" id="TIGR00152"/>
    </source>
</evidence>
<dbReference type="GO" id="GO:0004140">
    <property type="term" value="F:dephospho-CoA kinase activity"/>
    <property type="evidence" value="ECO:0007669"/>
    <property type="project" value="UniProtKB-EC"/>
</dbReference>
<keyword evidence="3 5" id="KW-0418">Kinase</keyword>
<keyword evidence="3 5" id="KW-0808">Transferase</keyword>
<organism evidence="5 6">
    <name type="scientific">candidate division CSSED10-310 bacterium</name>
    <dbReference type="NCBI Taxonomy" id="2855610"/>
    <lineage>
        <taxon>Bacteria</taxon>
        <taxon>Bacteria division CSSED10-310</taxon>
    </lineage>
</organism>
<dbReference type="EC" id="2.7.1.24" evidence="3 4"/>
<evidence type="ECO:0000313" key="6">
    <source>
        <dbReference type="Proteomes" id="UP001594351"/>
    </source>
</evidence>
<gene>
    <name evidence="3 5" type="primary">coaE</name>
    <name evidence="5" type="ORF">ACFL27_05040</name>
</gene>
<feature type="binding site" evidence="3">
    <location>
        <begin position="13"/>
        <end position="18"/>
    </location>
    <ligand>
        <name>ATP</name>
        <dbReference type="ChEBI" id="CHEBI:30616"/>
    </ligand>
</feature>
<evidence type="ECO:0000313" key="5">
    <source>
        <dbReference type="EMBL" id="MFC1849558.1"/>
    </source>
</evidence>
<dbReference type="PANTHER" id="PTHR10695:SF46">
    <property type="entry name" value="BIFUNCTIONAL COENZYME A SYNTHASE-RELATED"/>
    <property type="match status" value="1"/>
</dbReference>
<comment type="subcellular location">
    <subcellularLocation>
        <location evidence="3">Cytoplasm</location>
    </subcellularLocation>
</comment>
<dbReference type="PANTHER" id="PTHR10695">
    <property type="entry name" value="DEPHOSPHO-COA KINASE-RELATED"/>
    <property type="match status" value="1"/>
</dbReference>
<dbReference type="InterPro" id="IPR027417">
    <property type="entry name" value="P-loop_NTPase"/>
</dbReference>
<proteinExistence type="inferred from homology"/>
<protein>
    <recommendedName>
        <fullName evidence="3 4">Dephospho-CoA kinase</fullName>
        <ecNumber evidence="3 4">2.7.1.24</ecNumber>
    </recommendedName>
    <alternativeName>
        <fullName evidence="3">Dephosphocoenzyme A kinase</fullName>
    </alternativeName>
</protein>
<evidence type="ECO:0000256" key="1">
    <source>
        <dbReference type="ARBA" id="ARBA00022741"/>
    </source>
</evidence>
<keyword evidence="3" id="KW-0963">Cytoplasm</keyword>
<dbReference type="EMBL" id="JBHPBY010000045">
    <property type="protein sequence ID" value="MFC1849558.1"/>
    <property type="molecule type" value="Genomic_DNA"/>
</dbReference>
<dbReference type="Gene3D" id="3.40.50.300">
    <property type="entry name" value="P-loop containing nucleotide triphosphate hydrolases"/>
    <property type="match status" value="1"/>
</dbReference>
<keyword evidence="3" id="KW-0173">Coenzyme A biosynthesis</keyword>
<dbReference type="NCBIfam" id="TIGR00152">
    <property type="entry name" value="dephospho-CoA kinase"/>
    <property type="match status" value="1"/>
</dbReference>
<comment type="function">
    <text evidence="3">Catalyzes the phosphorylation of the 3'-hydroxyl group of dephosphocoenzyme A to form coenzyme A.</text>
</comment>
<sequence>MMKKKISLTGGIASGKSTVAQMFCRLGAKMIDADQIAHQVIEAGNPGYEPVIETFGSGILNAAGQIDRKKLRQLVFTDSQNRAKINAIIHPLVRAEMNRQCESLWRTYPDNPVIHDIPLLIETGLFKKMDIIILVYLERQTQIKRLAQRDSLSEAEAEKLLTIQMPLDHKRKYATFIVDNSGAEKQTFRQVKEVFKKLHGK</sequence>
<dbReference type="InterPro" id="IPR001977">
    <property type="entry name" value="Depp_CoAkinase"/>
</dbReference>
<comment type="catalytic activity">
    <reaction evidence="3">
        <text>3'-dephospho-CoA + ATP = ADP + CoA + H(+)</text>
        <dbReference type="Rhea" id="RHEA:18245"/>
        <dbReference type="ChEBI" id="CHEBI:15378"/>
        <dbReference type="ChEBI" id="CHEBI:30616"/>
        <dbReference type="ChEBI" id="CHEBI:57287"/>
        <dbReference type="ChEBI" id="CHEBI:57328"/>
        <dbReference type="ChEBI" id="CHEBI:456216"/>
        <dbReference type="EC" id="2.7.1.24"/>
    </reaction>
</comment>
<dbReference type="Proteomes" id="UP001594351">
    <property type="component" value="Unassembled WGS sequence"/>
</dbReference>
<dbReference type="CDD" id="cd02022">
    <property type="entry name" value="DPCK"/>
    <property type="match status" value="1"/>
</dbReference>
<name>A0ABV6YTQ9_UNCC1</name>
<keyword evidence="2 3" id="KW-0067">ATP-binding</keyword>
<comment type="pathway">
    <text evidence="3">Cofactor biosynthesis; coenzyme A biosynthesis; CoA from (R)-pantothenate: step 5/5.</text>
</comment>
<reference evidence="5 6" key="1">
    <citation type="submission" date="2024-09" db="EMBL/GenBank/DDBJ databases">
        <title>Laminarin stimulates single cell rates of sulfate reduction while oxygen inhibits transcriptomic activity in coastal marine sediment.</title>
        <authorList>
            <person name="Lindsay M."/>
            <person name="Orcutt B."/>
            <person name="Emerson D."/>
            <person name="Stepanauskas R."/>
            <person name="D'Angelo T."/>
        </authorList>
    </citation>
    <scope>NUCLEOTIDE SEQUENCE [LARGE SCALE GENOMIC DNA]</scope>
    <source>
        <strain evidence="5">SAG AM-311-K15</strain>
    </source>
</reference>
<keyword evidence="6" id="KW-1185">Reference proteome</keyword>
<evidence type="ECO:0000256" key="2">
    <source>
        <dbReference type="ARBA" id="ARBA00022840"/>
    </source>
</evidence>
<accession>A0ABV6YTQ9</accession>
<keyword evidence="1 3" id="KW-0547">Nucleotide-binding</keyword>
<comment type="caution">
    <text evidence="5">The sequence shown here is derived from an EMBL/GenBank/DDBJ whole genome shotgun (WGS) entry which is preliminary data.</text>
</comment>
<dbReference type="Pfam" id="PF01121">
    <property type="entry name" value="CoaE"/>
    <property type="match status" value="1"/>
</dbReference>
<evidence type="ECO:0000256" key="3">
    <source>
        <dbReference type="HAMAP-Rule" id="MF_00376"/>
    </source>
</evidence>
<dbReference type="SUPFAM" id="SSF52540">
    <property type="entry name" value="P-loop containing nucleoside triphosphate hydrolases"/>
    <property type="match status" value="1"/>
</dbReference>